<proteinExistence type="predicted"/>
<reference evidence="2 3" key="1">
    <citation type="submission" date="2019-02" db="EMBL/GenBank/DDBJ databases">
        <title>Deep-cultivation of Planctomycetes and their phenomic and genomic characterization uncovers novel biology.</title>
        <authorList>
            <person name="Wiegand S."/>
            <person name="Jogler M."/>
            <person name="Boedeker C."/>
            <person name="Pinto D."/>
            <person name="Vollmers J."/>
            <person name="Rivas-Marin E."/>
            <person name="Kohn T."/>
            <person name="Peeters S.H."/>
            <person name="Heuer A."/>
            <person name="Rast P."/>
            <person name="Oberbeckmann S."/>
            <person name="Bunk B."/>
            <person name="Jeske O."/>
            <person name="Meyerdierks A."/>
            <person name="Storesund J.E."/>
            <person name="Kallscheuer N."/>
            <person name="Luecker S."/>
            <person name="Lage O.M."/>
            <person name="Pohl T."/>
            <person name="Merkel B.J."/>
            <person name="Hornburger P."/>
            <person name="Mueller R.-W."/>
            <person name="Bruemmer F."/>
            <person name="Labrenz M."/>
            <person name="Spormann A.M."/>
            <person name="Op Den Camp H."/>
            <person name="Overmann J."/>
            <person name="Amann R."/>
            <person name="Jetten M.S.M."/>
            <person name="Mascher T."/>
            <person name="Medema M.H."/>
            <person name="Devos D.P."/>
            <person name="Kaster A.-K."/>
            <person name="Ovreas L."/>
            <person name="Rohde M."/>
            <person name="Galperin M.Y."/>
            <person name="Jogler C."/>
        </authorList>
    </citation>
    <scope>NUCLEOTIDE SEQUENCE [LARGE SCALE GENOMIC DNA]</scope>
    <source>
        <strain evidence="2 3">Pan54</strain>
    </source>
</reference>
<keyword evidence="3" id="KW-1185">Reference proteome</keyword>
<dbReference type="Pfam" id="PF05638">
    <property type="entry name" value="T6SS_HCP"/>
    <property type="match status" value="1"/>
</dbReference>
<gene>
    <name evidence="2" type="ORF">Pan54_49660</name>
</gene>
<evidence type="ECO:0000313" key="3">
    <source>
        <dbReference type="Proteomes" id="UP000316095"/>
    </source>
</evidence>
<evidence type="ECO:0008006" key="4">
    <source>
        <dbReference type="Google" id="ProtNLM"/>
    </source>
</evidence>
<dbReference type="EMBL" id="SJPG01000001">
    <property type="protein sequence ID" value="TWT64205.1"/>
    <property type="molecule type" value="Genomic_DNA"/>
</dbReference>
<dbReference type="Proteomes" id="UP000316095">
    <property type="component" value="Unassembled WGS sequence"/>
</dbReference>
<dbReference type="PANTHER" id="PTHR36152:SF1">
    <property type="entry name" value="UBIQUITIN-LIKE DOMAIN-CONTAINING PROTEIN"/>
    <property type="match status" value="1"/>
</dbReference>
<protein>
    <recommendedName>
        <fullName evidence="4">Major exported protein</fullName>
    </recommendedName>
</protein>
<dbReference type="InterPro" id="IPR008514">
    <property type="entry name" value="T6SS_Hcp"/>
</dbReference>
<sequence>MAGMMFMKLTGIDGEEPIGSSPAQKMIAIASYSHQVTTPIAQLRPNSGEDMRNRRGPCDHGLFVVQKGFDKTSSKLFSASCNGVIFDNAVIYVCSQDRNSLTNSSKIAPFFTITMTEAIIANFSYESSGTWPMEVLSLHYTSISWKVDWIDPDEENDTASKSKLEPVGWDGELDKESPTDVPSALSWKSSLL</sequence>
<evidence type="ECO:0000313" key="2">
    <source>
        <dbReference type="EMBL" id="TWT64205.1"/>
    </source>
</evidence>
<dbReference type="Gene3D" id="2.30.110.20">
    <property type="entry name" value="Hcp1-like"/>
    <property type="match status" value="1"/>
</dbReference>
<name>A0A5C5XQ60_9PLAN</name>
<dbReference type="SUPFAM" id="SSF141452">
    <property type="entry name" value="Hcp1-like"/>
    <property type="match status" value="1"/>
</dbReference>
<evidence type="ECO:0000256" key="1">
    <source>
        <dbReference type="SAM" id="MobiDB-lite"/>
    </source>
</evidence>
<organism evidence="2 3">
    <name type="scientific">Rubinisphaera italica</name>
    <dbReference type="NCBI Taxonomy" id="2527969"/>
    <lineage>
        <taxon>Bacteria</taxon>
        <taxon>Pseudomonadati</taxon>
        <taxon>Planctomycetota</taxon>
        <taxon>Planctomycetia</taxon>
        <taxon>Planctomycetales</taxon>
        <taxon>Planctomycetaceae</taxon>
        <taxon>Rubinisphaera</taxon>
    </lineage>
</organism>
<dbReference type="InterPro" id="IPR036624">
    <property type="entry name" value="Hcp1-lik_sf"/>
</dbReference>
<dbReference type="InterPro" id="IPR053165">
    <property type="entry name" value="HSI-I_assembly_Hcp1"/>
</dbReference>
<dbReference type="PANTHER" id="PTHR36152">
    <property type="entry name" value="CYTOPLASMIC PROTEIN-RELATED"/>
    <property type="match status" value="1"/>
</dbReference>
<comment type="caution">
    <text evidence="2">The sequence shown here is derived from an EMBL/GenBank/DDBJ whole genome shotgun (WGS) entry which is preliminary data.</text>
</comment>
<dbReference type="AlphaFoldDB" id="A0A5C5XQ60"/>
<dbReference type="RefSeq" id="WP_165441948.1">
    <property type="nucleotide sequence ID" value="NZ_SJPG01000001.1"/>
</dbReference>
<feature type="region of interest" description="Disordered" evidence="1">
    <location>
        <begin position="155"/>
        <end position="192"/>
    </location>
</feature>
<accession>A0A5C5XQ60</accession>